<evidence type="ECO:0000313" key="6">
    <source>
        <dbReference type="EMBL" id="SPJ72589.1"/>
    </source>
</evidence>
<evidence type="ECO:0000256" key="4">
    <source>
        <dbReference type="SAM" id="Coils"/>
    </source>
</evidence>
<name>A0AAE8M1U7_9HYPO</name>
<dbReference type="EMBL" id="ONZP01000069">
    <property type="protein sequence ID" value="SPJ72589.1"/>
    <property type="molecule type" value="Genomic_DNA"/>
</dbReference>
<evidence type="ECO:0000256" key="1">
    <source>
        <dbReference type="ARBA" id="ARBA00009574"/>
    </source>
</evidence>
<dbReference type="Proteomes" id="UP001187734">
    <property type="component" value="Unassembled WGS sequence"/>
</dbReference>
<dbReference type="InterPro" id="IPR018791">
    <property type="entry name" value="UV_resistance/autophagy_Atg14"/>
</dbReference>
<gene>
    <name evidence="6" type="ORF">FTOL_02318</name>
</gene>
<dbReference type="Pfam" id="PF10186">
    <property type="entry name" value="ATG14"/>
    <property type="match status" value="1"/>
</dbReference>
<feature type="compositionally biased region" description="Basic and acidic residues" evidence="5">
    <location>
        <begin position="68"/>
        <end position="81"/>
    </location>
</feature>
<keyword evidence="7" id="KW-1185">Reference proteome</keyword>
<evidence type="ECO:0000313" key="7">
    <source>
        <dbReference type="Proteomes" id="UP001187734"/>
    </source>
</evidence>
<evidence type="ECO:0000256" key="3">
    <source>
        <dbReference type="ARBA" id="ARBA00023054"/>
    </source>
</evidence>
<comment type="similarity">
    <text evidence="1">Belongs to the ATG14 family.</text>
</comment>
<evidence type="ECO:0000256" key="2">
    <source>
        <dbReference type="ARBA" id="ARBA00013807"/>
    </source>
</evidence>
<keyword evidence="3 4" id="KW-0175">Coiled coil</keyword>
<comment type="caution">
    <text evidence="6">The sequence shown here is derived from an EMBL/GenBank/DDBJ whole genome shotgun (WGS) entry which is preliminary data.</text>
</comment>
<protein>
    <recommendedName>
        <fullName evidence="2">Autophagy-related protein 14</fullName>
    </recommendedName>
</protein>
<evidence type="ECO:0000256" key="5">
    <source>
        <dbReference type="SAM" id="MobiDB-lite"/>
    </source>
</evidence>
<dbReference type="GO" id="GO:0005768">
    <property type="term" value="C:endosome"/>
    <property type="evidence" value="ECO:0007669"/>
    <property type="project" value="TreeGrafter"/>
</dbReference>
<feature type="coiled-coil region" evidence="4">
    <location>
        <begin position="328"/>
        <end position="355"/>
    </location>
</feature>
<accession>A0AAE8M1U7</accession>
<organism evidence="6 7">
    <name type="scientific">Fusarium torulosum</name>
    <dbReference type="NCBI Taxonomy" id="33205"/>
    <lineage>
        <taxon>Eukaryota</taxon>
        <taxon>Fungi</taxon>
        <taxon>Dikarya</taxon>
        <taxon>Ascomycota</taxon>
        <taxon>Pezizomycotina</taxon>
        <taxon>Sordariomycetes</taxon>
        <taxon>Hypocreomycetidae</taxon>
        <taxon>Hypocreales</taxon>
        <taxon>Nectriaceae</taxon>
        <taxon>Fusarium</taxon>
    </lineage>
</organism>
<feature type="compositionally biased region" description="Polar residues" evidence="5">
    <location>
        <begin position="58"/>
        <end position="67"/>
    </location>
</feature>
<sequence>MSSLAEPRRPRLLAQNRKLRHLRGIWLRNLSFAPTSLRTADDADLAMSSSKLPVLRESNQLHPSKSSESLRKDSKRPDLRPQQKRRTSLSLAHVNPLARQKKLETFFEESAGDVFYSLHVDGNDDPVYVSEVRERATSFNFKFFSLETCASAISRCYSLVIRVWARRPKAETWTFLLDETIDLRRLNFIGTLMDRNFPPNALIFHLEDGVYSFDFPNKISEPKQAPPTATSSYNALMKLANLESSIEDAIETQQRLMEEINHMLDDSPVDRSGTAQEAVVMAEKFVAAQRRSNNITQKKRDDLRESIKARREAIVKGRELQTQAETDMANNREKLAASEELLEQTQHQIRGQRRRICSDLTDIFPITPIPNAPPLSFQICNIPLPNSTYDASTAKHISEDVLSAGLGFVALLAKHLQFYLSYPLPYPLDWFGSRSYARDGISLLSEKTASRREFPLYLPRGGSTAGQWRFEYAWFLLNKNIEALCSSQGLRVVDIRHTLPNIKYLLYVCSAGSDQVPERKKGGVRGLWAGRIKGRMSTMSAQLDGDSGSLTESRRGSTDSEANQQSDALRAALKSNGYNKDDAHIESLEDVVALPFGEGDTKFTLRTKGLRENVSR</sequence>
<feature type="region of interest" description="Disordered" evidence="5">
    <location>
        <begin position="540"/>
        <end position="565"/>
    </location>
</feature>
<dbReference type="GO" id="GO:0000323">
    <property type="term" value="C:lytic vacuole"/>
    <property type="evidence" value="ECO:0007669"/>
    <property type="project" value="TreeGrafter"/>
</dbReference>
<reference evidence="6" key="1">
    <citation type="submission" date="2018-03" db="EMBL/GenBank/DDBJ databases">
        <authorList>
            <person name="Guldener U."/>
        </authorList>
    </citation>
    <scope>NUCLEOTIDE SEQUENCE</scope>
</reference>
<dbReference type="GO" id="GO:0035493">
    <property type="term" value="P:SNARE complex assembly"/>
    <property type="evidence" value="ECO:0007669"/>
    <property type="project" value="TreeGrafter"/>
</dbReference>
<dbReference type="PANTHER" id="PTHR15157:SF5">
    <property type="entry name" value="UV RADIATION RESISTANCE-ASSOCIATED GENE PROTEIN"/>
    <property type="match status" value="1"/>
</dbReference>
<dbReference type="AlphaFoldDB" id="A0AAE8M1U7"/>
<dbReference type="PANTHER" id="PTHR15157">
    <property type="entry name" value="UV RADIATION RESISTANCE-ASSOCIATED GENE PROTEIN"/>
    <property type="match status" value="1"/>
</dbReference>
<feature type="coiled-coil region" evidence="4">
    <location>
        <begin position="239"/>
        <end position="266"/>
    </location>
</feature>
<proteinExistence type="inferred from homology"/>
<dbReference type="GO" id="GO:0000149">
    <property type="term" value="F:SNARE binding"/>
    <property type="evidence" value="ECO:0007669"/>
    <property type="project" value="TreeGrafter"/>
</dbReference>
<feature type="region of interest" description="Disordered" evidence="5">
    <location>
        <begin position="58"/>
        <end position="86"/>
    </location>
</feature>
<dbReference type="GO" id="GO:0032991">
    <property type="term" value="C:protein-containing complex"/>
    <property type="evidence" value="ECO:0007669"/>
    <property type="project" value="UniProtKB-ARBA"/>
</dbReference>